<feature type="transmembrane region" description="Helical" evidence="1">
    <location>
        <begin position="167"/>
        <end position="187"/>
    </location>
</feature>
<keyword evidence="1" id="KW-0812">Transmembrane</keyword>
<reference evidence="2 3" key="1">
    <citation type="journal article" date="2024" name="Nat. Commun.">
        <title>Phylogenomics reveals the evolutionary origins of lichenization in chlorophyte algae.</title>
        <authorList>
            <person name="Puginier C."/>
            <person name="Libourel C."/>
            <person name="Otte J."/>
            <person name="Skaloud P."/>
            <person name="Haon M."/>
            <person name="Grisel S."/>
            <person name="Petersen M."/>
            <person name="Berrin J.G."/>
            <person name="Delaux P.M."/>
            <person name="Dal Grande F."/>
            <person name="Keller J."/>
        </authorList>
    </citation>
    <scope>NUCLEOTIDE SEQUENCE [LARGE SCALE GENOMIC DNA]</scope>
    <source>
        <strain evidence="2 3">SAG 245.80</strain>
    </source>
</reference>
<accession>A0AAW1RVP8</accession>
<evidence type="ECO:0000313" key="2">
    <source>
        <dbReference type="EMBL" id="KAK9837478.1"/>
    </source>
</evidence>
<proteinExistence type="predicted"/>
<evidence type="ECO:0000313" key="3">
    <source>
        <dbReference type="Proteomes" id="UP001445335"/>
    </source>
</evidence>
<protein>
    <submittedName>
        <fullName evidence="2">Uncharacterized protein</fullName>
    </submittedName>
</protein>
<keyword evidence="1" id="KW-0472">Membrane</keyword>
<dbReference type="Pfam" id="PF06549">
    <property type="entry name" value="DUF1118"/>
    <property type="match status" value="1"/>
</dbReference>
<feature type="transmembrane region" description="Helical" evidence="1">
    <location>
        <begin position="199"/>
        <end position="222"/>
    </location>
</feature>
<name>A0AAW1RVP8_9CHLO</name>
<keyword evidence="3" id="KW-1185">Reference proteome</keyword>
<dbReference type="Proteomes" id="UP001445335">
    <property type="component" value="Unassembled WGS sequence"/>
</dbReference>
<dbReference type="InterPro" id="IPR009500">
    <property type="entry name" value="DUF1118"/>
</dbReference>
<organism evidence="2 3">
    <name type="scientific">Elliptochloris bilobata</name>
    <dbReference type="NCBI Taxonomy" id="381761"/>
    <lineage>
        <taxon>Eukaryota</taxon>
        <taxon>Viridiplantae</taxon>
        <taxon>Chlorophyta</taxon>
        <taxon>core chlorophytes</taxon>
        <taxon>Trebouxiophyceae</taxon>
        <taxon>Trebouxiophyceae incertae sedis</taxon>
        <taxon>Elliptochloris clade</taxon>
        <taxon>Elliptochloris</taxon>
    </lineage>
</organism>
<gene>
    <name evidence="2" type="ORF">WJX81_005228</name>
</gene>
<sequence length="226" mass="23872">MELFNEKDERSAKLSDVVDRRVQELAFLVTPGGISQAIRAMLGPTALQQPQLAGTALRHATSRSRAAPRRCVTTAGVRKVNTYDESWKKGWSGTGYFVEDKESLGANLLKSAEQKKLLSAVEKSGLLSSAEKAGLTLSRIEKLGLLTKAEKFGLLSTLERLLTSDPAAISSLSIPAFVATLGALVLIPDDNPALAVAKYGVAALAGGVGVTFFAAGFLVAALQEEV</sequence>
<keyword evidence="1" id="KW-1133">Transmembrane helix</keyword>
<comment type="caution">
    <text evidence="2">The sequence shown here is derived from an EMBL/GenBank/DDBJ whole genome shotgun (WGS) entry which is preliminary data.</text>
</comment>
<evidence type="ECO:0000256" key="1">
    <source>
        <dbReference type="SAM" id="Phobius"/>
    </source>
</evidence>
<dbReference type="AlphaFoldDB" id="A0AAW1RVP8"/>
<dbReference type="EMBL" id="JALJOU010000021">
    <property type="protein sequence ID" value="KAK9837478.1"/>
    <property type="molecule type" value="Genomic_DNA"/>
</dbReference>